<comment type="subcellular location">
    <subcellularLocation>
        <location evidence="1">Periplasm</location>
    </subcellularLocation>
</comment>
<comment type="similarity">
    <text evidence="2">Belongs to the RseB family.</text>
</comment>
<feature type="chain" id="PRO_5047400108" evidence="5">
    <location>
        <begin position="22"/>
        <end position="320"/>
    </location>
</feature>
<evidence type="ECO:0000256" key="2">
    <source>
        <dbReference type="ARBA" id="ARBA00008150"/>
    </source>
</evidence>
<evidence type="ECO:0000256" key="1">
    <source>
        <dbReference type="ARBA" id="ARBA00004418"/>
    </source>
</evidence>
<dbReference type="Gene3D" id="2.50.20.10">
    <property type="entry name" value="Lipoprotein localisation LolA/LolB/LppX"/>
    <property type="match status" value="1"/>
</dbReference>
<reference evidence="9" key="1">
    <citation type="journal article" date="2019" name="Int. J. Syst. Evol. Microbiol.">
        <title>The Global Catalogue of Microorganisms (GCM) 10K type strain sequencing project: providing services to taxonomists for standard genome sequencing and annotation.</title>
        <authorList>
            <consortium name="The Broad Institute Genomics Platform"/>
            <consortium name="The Broad Institute Genome Sequencing Center for Infectious Disease"/>
            <person name="Wu L."/>
            <person name="Ma J."/>
        </authorList>
    </citation>
    <scope>NUCLEOTIDE SEQUENCE [LARGE SCALE GENOMIC DNA]</scope>
    <source>
        <strain evidence="9">KCTC 32239</strain>
    </source>
</reference>
<keyword evidence="4" id="KW-0574">Periplasm</keyword>
<dbReference type="Proteomes" id="UP000619761">
    <property type="component" value="Unassembled WGS sequence"/>
</dbReference>
<evidence type="ECO:0000256" key="3">
    <source>
        <dbReference type="ARBA" id="ARBA00022729"/>
    </source>
</evidence>
<evidence type="ECO:0000256" key="4">
    <source>
        <dbReference type="ARBA" id="ARBA00022764"/>
    </source>
</evidence>
<dbReference type="PANTHER" id="PTHR38782">
    <property type="match status" value="1"/>
</dbReference>
<dbReference type="PANTHER" id="PTHR38782:SF1">
    <property type="entry name" value="SIGMA-E FACTOR REGULATORY PROTEIN RSEB"/>
    <property type="match status" value="1"/>
</dbReference>
<feature type="signal peptide" evidence="5">
    <location>
        <begin position="1"/>
        <end position="21"/>
    </location>
</feature>
<feature type="domain" description="MucB/RseB C-terminal" evidence="7">
    <location>
        <begin position="225"/>
        <end position="317"/>
    </location>
</feature>
<dbReference type="PIRSF" id="PIRSF005427">
    <property type="entry name" value="RseB"/>
    <property type="match status" value="1"/>
</dbReference>
<evidence type="ECO:0000259" key="7">
    <source>
        <dbReference type="Pfam" id="PF17188"/>
    </source>
</evidence>
<dbReference type="Pfam" id="PF03888">
    <property type="entry name" value="MucB_RseB"/>
    <property type="match status" value="1"/>
</dbReference>
<proteinExistence type="inferred from homology"/>
<feature type="domain" description="MucB/RseB N-terminal" evidence="6">
    <location>
        <begin position="38"/>
        <end position="199"/>
    </location>
</feature>
<keyword evidence="9" id="KW-1185">Reference proteome</keyword>
<name>A0ABQ3B2N9_9GAMM</name>
<keyword evidence="3 5" id="KW-0732">Signal</keyword>
<gene>
    <name evidence="8" type="ORF">GCM10011613_18670</name>
</gene>
<organism evidence="8 9">
    <name type="scientific">Cellvibrio zantedeschiae</name>
    <dbReference type="NCBI Taxonomy" id="1237077"/>
    <lineage>
        <taxon>Bacteria</taxon>
        <taxon>Pseudomonadati</taxon>
        <taxon>Pseudomonadota</taxon>
        <taxon>Gammaproteobacteria</taxon>
        <taxon>Cellvibrionales</taxon>
        <taxon>Cellvibrionaceae</taxon>
        <taxon>Cellvibrio</taxon>
    </lineage>
</organism>
<dbReference type="EMBL" id="BMYZ01000001">
    <property type="protein sequence ID" value="GGY73709.1"/>
    <property type="molecule type" value="Genomic_DNA"/>
</dbReference>
<dbReference type="Pfam" id="PF17188">
    <property type="entry name" value="MucB_RseB_C"/>
    <property type="match status" value="1"/>
</dbReference>
<dbReference type="Gene3D" id="3.30.200.100">
    <property type="entry name" value="MucB/RseB, C-terminal domain"/>
    <property type="match status" value="1"/>
</dbReference>
<evidence type="ECO:0000256" key="5">
    <source>
        <dbReference type="SAM" id="SignalP"/>
    </source>
</evidence>
<evidence type="ECO:0000259" key="6">
    <source>
        <dbReference type="Pfam" id="PF03888"/>
    </source>
</evidence>
<dbReference type="InterPro" id="IPR038484">
    <property type="entry name" value="MucB/RseB_C_sf"/>
</dbReference>
<dbReference type="InterPro" id="IPR005588">
    <property type="entry name" value="MucB_RseB"/>
</dbReference>
<accession>A0ABQ3B2N9</accession>
<dbReference type="RefSeq" id="WP_189417776.1">
    <property type="nucleotide sequence ID" value="NZ_BMYZ01000001.1"/>
</dbReference>
<dbReference type="CDD" id="cd16327">
    <property type="entry name" value="RseB"/>
    <property type="match status" value="1"/>
</dbReference>
<dbReference type="InterPro" id="IPR033434">
    <property type="entry name" value="MucB/RseB_N"/>
</dbReference>
<dbReference type="InterPro" id="IPR033436">
    <property type="entry name" value="MucB/RseB_C"/>
</dbReference>
<evidence type="ECO:0000313" key="8">
    <source>
        <dbReference type="EMBL" id="GGY73709.1"/>
    </source>
</evidence>
<evidence type="ECO:0000313" key="9">
    <source>
        <dbReference type="Proteomes" id="UP000619761"/>
    </source>
</evidence>
<sequence>MPKMSLWLSSFVLAITTSVQAQTVATQNPSLNSLPTVQLLLSKMSQDAARINYRGSFTYQNQTSELQSFRVEHWIENGIEHDRFLFLNGPERVIVRDGQRVDCKAMGDELLQGSFASLGKTLIKMDQLYQFEIRGRERVAGRWSRGLQVIPKDPYRYGYLLNIDEETGLVLKSWLIDETARPLERYQFISIELDPDFNQFKSKSLLREHKAVADVTPCNPTEFTKPSAWNVGWAPPGFVFAGQRKLANGQSMLMYTDGLTTFSIFIEATTSFVPEGTGKRGATLAYMSRLVVKDVTYRVSVVGEIPVAAAAKIAQNITGL</sequence>
<protein>
    <submittedName>
        <fullName evidence="8">Sigma factor AlgU regulatory protein MucB</fullName>
    </submittedName>
</protein>
<comment type="caution">
    <text evidence="8">The sequence shown here is derived from an EMBL/GenBank/DDBJ whole genome shotgun (WGS) entry which is preliminary data.</text>
</comment>